<comment type="caution">
    <text evidence="1">The sequence shown here is derived from an EMBL/GenBank/DDBJ whole genome shotgun (WGS) entry which is preliminary data.</text>
</comment>
<sequence length="63" mass="7779">MQSYDDFYKTEQMFYLYLIALFLDMQDHRYVPVALFYRFLLESQIYFCNKKAKILENQGFLTI</sequence>
<dbReference type="Proteomes" id="UP000031978">
    <property type="component" value="Unassembled WGS sequence"/>
</dbReference>
<accession>A0AB34QS42</accession>
<proteinExistence type="predicted"/>
<organism evidence="1 2">
    <name type="scientific">Bacillus pumilus</name>
    <name type="common">Bacillus mesentericus</name>
    <dbReference type="NCBI Taxonomy" id="1408"/>
    <lineage>
        <taxon>Bacteria</taxon>
        <taxon>Bacillati</taxon>
        <taxon>Bacillota</taxon>
        <taxon>Bacilli</taxon>
        <taxon>Bacillales</taxon>
        <taxon>Bacillaceae</taxon>
        <taxon>Bacillus</taxon>
    </lineage>
</organism>
<dbReference type="AlphaFoldDB" id="A0AB34QS42"/>
<reference evidence="1 2" key="1">
    <citation type="submission" date="2014-12" db="EMBL/GenBank/DDBJ databases">
        <title>Draft Genome Sequences of Five Spore-Forming Food Isolates of Bacillus pumilus.</title>
        <authorList>
            <person name="de Jong A."/>
            <person name="van Heel A.J."/>
            <person name="Montalban-Lopez M."/>
            <person name="Krawczyk A.O."/>
            <person name="Berendsen E.M."/>
            <person name="Wells-Bennik M."/>
            <person name="Kuipers O.P."/>
        </authorList>
    </citation>
    <scope>NUCLEOTIDE SEQUENCE [LARGE SCALE GENOMIC DNA]</scope>
    <source>
        <strain evidence="1 2">B4127</strain>
    </source>
</reference>
<name>A0AB34QS42_BACPU</name>
<evidence type="ECO:0000313" key="1">
    <source>
        <dbReference type="EMBL" id="KIL14106.1"/>
    </source>
</evidence>
<dbReference type="EMBL" id="JXCL01000037">
    <property type="protein sequence ID" value="KIL14106.1"/>
    <property type="molecule type" value="Genomic_DNA"/>
</dbReference>
<protein>
    <submittedName>
        <fullName evidence="1">Uncharacterized protein</fullName>
    </submittedName>
</protein>
<evidence type="ECO:0000313" key="2">
    <source>
        <dbReference type="Proteomes" id="UP000031978"/>
    </source>
</evidence>
<gene>
    <name evidence="1" type="ORF">B4127_2065</name>
</gene>